<dbReference type="GO" id="GO:0016757">
    <property type="term" value="F:glycosyltransferase activity"/>
    <property type="evidence" value="ECO:0007669"/>
    <property type="project" value="InterPro"/>
</dbReference>
<dbReference type="EMBL" id="WTYP01000002">
    <property type="protein sequence ID" value="MXP47947.1"/>
    <property type="molecule type" value="Genomic_DNA"/>
</dbReference>
<proteinExistence type="predicted"/>
<dbReference type="Proteomes" id="UP000471435">
    <property type="component" value="Unassembled WGS sequence"/>
</dbReference>
<protein>
    <submittedName>
        <fullName evidence="3">Glycosyltransferase</fullName>
    </submittedName>
</protein>
<dbReference type="PANTHER" id="PTHR12526:SF637">
    <property type="entry name" value="GLYCOSYLTRANSFERASE EPSF-RELATED"/>
    <property type="match status" value="1"/>
</dbReference>
<dbReference type="SUPFAM" id="SSF53756">
    <property type="entry name" value="UDP-Glycosyltransferase/glycogen phosphorylase"/>
    <property type="match status" value="1"/>
</dbReference>
<evidence type="ECO:0000313" key="4">
    <source>
        <dbReference type="Proteomes" id="UP000471435"/>
    </source>
</evidence>
<dbReference type="InterPro" id="IPR028098">
    <property type="entry name" value="Glyco_trans_4-like_N"/>
</dbReference>
<dbReference type="OrthoDB" id="9790710at2"/>
<dbReference type="PANTHER" id="PTHR12526">
    <property type="entry name" value="GLYCOSYLTRANSFERASE"/>
    <property type="match status" value="1"/>
</dbReference>
<name>A0A6I4V1C6_9SPHN</name>
<organism evidence="3 4">
    <name type="scientific">Pontixanthobacter luteolus</name>
    <dbReference type="NCBI Taxonomy" id="295089"/>
    <lineage>
        <taxon>Bacteria</taxon>
        <taxon>Pseudomonadati</taxon>
        <taxon>Pseudomonadota</taxon>
        <taxon>Alphaproteobacteria</taxon>
        <taxon>Sphingomonadales</taxon>
        <taxon>Erythrobacteraceae</taxon>
        <taxon>Pontixanthobacter</taxon>
    </lineage>
</organism>
<keyword evidence="4" id="KW-1185">Reference proteome</keyword>
<feature type="domain" description="Glycosyltransferase subfamily 4-like N-terminal" evidence="2">
    <location>
        <begin position="15"/>
        <end position="175"/>
    </location>
</feature>
<dbReference type="InterPro" id="IPR001296">
    <property type="entry name" value="Glyco_trans_1"/>
</dbReference>
<comment type="caution">
    <text evidence="3">The sequence shown here is derived from an EMBL/GenBank/DDBJ whole genome shotgun (WGS) entry which is preliminary data.</text>
</comment>
<keyword evidence="3" id="KW-0808">Transferase</keyword>
<dbReference type="Pfam" id="PF00534">
    <property type="entry name" value="Glycos_transf_1"/>
    <property type="match status" value="1"/>
</dbReference>
<evidence type="ECO:0000313" key="3">
    <source>
        <dbReference type="EMBL" id="MXP47947.1"/>
    </source>
</evidence>
<gene>
    <name evidence="3" type="ORF">GRI43_11180</name>
</gene>
<dbReference type="RefSeq" id="WP_160731183.1">
    <property type="nucleotide sequence ID" value="NZ_WTYP01000002.1"/>
</dbReference>
<accession>A0A6I4V1C6</accession>
<dbReference type="AlphaFoldDB" id="A0A6I4V1C6"/>
<dbReference type="Pfam" id="PF13439">
    <property type="entry name" value="Glyco_transf_4"/>
    <property type="match status" value="1"/>
</dbReference>
<evidence type="ECO:0000259" key="1">
    <source>
        <dbReference type="Pfam" id="PF00534"/>
    </source>
</evidence>
<evidence type="ECO:0000259" key="2">
    <source>
        <dbReference type="Pfam" id="PF13439"/>
    </source>
</evidence>
<sequence>MKIAFCIKSLEGNGGGAERVLTAIMSALAKLGHDVTVFTFDRAGFETFYELDHRVLRVGLSRSASLTAMTPNDFVYTLRAFRRHIAGQFDVAVGFMHSTYVPLSLALIGSRTSVISSEHTTASHFKDRRLESILAMLAQKLSFAKTVVSTAVRDEHNASGQKNLVVLPNPVDIERYAPAKDIAPEKVILCVGGFRTEKNQSMLVAAFERIAARLPDWRLRLVGDGPTWATIKEQVEKSNFVDRIEMPGALRNVPAEYSRAALVVIPSHYESLSMVAVEAMASGRPVLAFSDCAGPSALIESGKNGVLVAPGDDREASLAKAIERILNDPEARAQIASNAPAMVSDYSIERIAVQWEALLKSATREKSVA</sequence>
<dbReference type="Gene3D" id="3.40.50.2000">
    <property type="entry name" value="Glycogen Phosphorylase B"/>
    <property type="match status" value="2"/>
</dbReference>
<dbReference type="CDD" id="cd03820">
    <property type="entry name" value="GT4_AmsD-like"/>
    <property type="match status" value="1"/>
</dbReference>
<reference evidence="3 4" key="1">
    <citation type="submission" date="2019-12" db="EMBL/GenBank/DDBJ databases">
        <title>Genomic-based taxomic classification of the family Erythrobacteraceae.</title>
        <authorList>
            <person name="Xu L."/>
        </authorList>
    </citation>
    <scope>NUCLEOTIDE SEQUENCE [LARGE SCALE GENOMIC DNA]</scope>
    <source>
        <strain evidence="3 4">SW-109</strain>
    </source>
</reference>
<feature type="domain" description="Glycosyl transferase family 1" evidence="1">
    <location>
        <begin position="184"/>
        <end position="340"/>
    </location>
</feature>